<dbReference type="InterPro" id="IPR010071">
    <property type="entry name" value="AA_adenyl_dom"/>
</dbReference>
<name>A0A1C3HLU7_SERMA</name>
<evidence type="ECO:0000256" key="1">
    <source>
        <dbReference type="ARBA" id="ARBA00022598"/>
    </source>
</evidence>
<reference evidence="3" key="1">
    <citation type="submission" date="2016-05" db="EMBL/GenBank/DDBJ databases">
        <authorList>
            <person name="Cock P.J.A."/>
            <person name="Cock P.J.A."/>
        </authorList>
    </citation>
    <scope>NUCLEOTIDE SEQUENCE</scope>
    <source>
        <strain evidence="3">PWN146_assembly</strain>
    </source>
</reference>
<dbReference type="GO" id="GO:0043041">
    <property type="term" value="P:amino acid activation for nonribosomal peptide biosynthetic process"/>
    <property type="evidence" value="ECO:0007669"/>
    <property type="project" value="TreeGrafter"/>
</dbReference>
<dbReference type="AlphaFoldDB" id="A0A1C3HLU7"/>
<dbReference type="SUPFAM" id="SSF52777">
    <property type="entry name" value="CoA-dependent acyltransferases"/>
    <property type="match status" value="2"/>
</dbReference>
<dbReference type="PROSITE" id="PS00455">
    <property type="entry name" value="AMP_BINDING"/>
    <property type="match status" value="1"/>
</dbReference>
<accession>A0A1C3HLU7</accession>
<dbReference type="Gene3D" id="3.30.559.10">
    <property type="entry name" value="Chloramphenicol acetyltransferase-like domain"/>
    <property type="match status" value="1"/>
</dbReference>
<dbReference type="InterPro" id="IPR023213">
    <property type="entry name" value="CAT-like_dom_sf"/>
</dbReference>
<sequence>METPLTALQQAYLLGRSDRWPLGGVAMHDFREYRARQLDVPRLEARLTELVQHYPALRTCIDVPRGTQHVRPEVTLHLDRHDLRALDGEAAQRQVEQLRARYSHQRHDPSQPLWRIAVIQLAEQQDPTGSPYDTLILTSFDALILDGQGISTVIARLFDDRPLAPTAAALPAPAAPAAQRQADAAYWRDKLQDVTTPSALPWRAPLANLTSSRYRRATLTLPRDTIKQLGRLGSPHALLRNSLLSALILDTLAHWTTDGELCVGVPVAFPAADGALGNASSFVAVHYSRYGEDFIQRAQALQDDVLGALDHLTFSGVDLARQLLGQSQGGPALPVILTNCLGWETLPAEAPVRFHDGLTQTPQVAIDIRLTLDSEKNLQLCVDYAEQALHGEQVEAMLAALQRRILHSCQRADLAIAPRDFIDLAHYRHNDSEANYAPYPYLAQLAERLFGAQDGGNALICGEQTLTYRELGQRIATAIANLQSRGVQPGNVVALYLPRSPEQIILSLACALQGVIWVPVDINSPPERTAYLLENCWPTLVVHGGDLETPIGVTPATLLAPTDRAPALPDEQTLVERSASQAASYYLYTSGTTGKPKCVVLNNRATANVVHQTQQRWAVTADDVFISVTPPHHDMSMFDLFGSLCAGATLVLPAPHQEKDAISWNQLVEKHRVTLWCSVPAILEMLLTCKTADSLRSLRLVAQGGDYIKPATVQTLRTLRPDLALFSLGGPTETTIWSIWHPIAPLENGTVPYGRPLPANRYFICHDDGSHCPAGVVGRIHTAGVNLALGYLEQGELKQHDFVTLEGPDGQPLRAFRTGDQGYYRADGNIMFATRVNGYVKIRGVRVSLPEIEDVLRRHPAIQDMVVVDYPSGENNEAALGALYLTRDGKPLPLSEIRAFATGYLPCTHIPTRFIHAEALPLSANGKTDRHRIRADLSHQQTAPALNACAAPPPNAPLARSAEILTIYWQAIGVAPRPEWGEETAFIAMGLKLPHIKQVAERLNDAFGTRLVSSSLLPCKNAREVAALLAN</sequence>
<dbReference type="GO" id="GO:0005737">
    <property type="term" value="C:cytoplasm"/>
    <property type="evidence" value="ECO:0007669"/>
    <property type="project" value="TreeGrafter"/>
</dbReference>
<dbReference type="Gene3D" id="3.30.559.30">
    <property type="entry name" value="Nonribosomal peptide synthetase, condensation domain"/>
    <property type="match status" value="1"/>
</dbReference>
<gene>
    <name evidence="3" type="primary">tycC_4</name>
    <name evidence="3" type="ORF">PWN146_04780</name>
</gene>
<organism evidence="3">
    <name type="scientific">Serratia marcescens</name>
    <dbReference type="NCBI Taxonomy" id="615"/>
    <lineage>
        <taxon>Bacteria</taxon>
        <taxon>Pseudomonadati</taxon>
        <taxon>Pseudomonadota</taxon>
        <taxon>Gammaproteobacteria</taxon>
        <taxon>Enterobacterales</taxon>
        <taxon>Yersiniaceae</taxon>
        <taxon>Serratia</taxon>
    </lineage>
</organism>
<keyword evidence="1" id="KW-0436">Ligase</keyword>
<dbReference type="GO" id="GO:0031177">
    <property type="term" value="F:phosphopantetheine binding"/>
    <property type="evidence" value="ECO:0007669"/>
    <property type="project" value="TreeGrafter"/>
</dbReference>
<dbReference type="InterPro" id="IPR020845">
    <property type="entry name" value="AMP-binding_CS"/>
</dbReference>
<evidence type="ECO:0000259" key="2">
    <source>
        <dbReference type="Pfam" id="PF00501"/>
    </source>
</evidence>
<dbReference type="InterPro" id="IPR045851">
    <property type="entry name" value="AMP-bd_C_sf"/>
</dbReference>
<dbReference type="PANTHER" id="PTHR45527">
    <property type="entry name" value="NONRIBOSOMAL PEPTIDE SYNTHETASE"/>
    <property type="match status" value="1"/>
</dbReference>
<dbReference type="GO" id="GO:0044550">
    <property type="term" value="P:secondary metabolite biosynthetic process"/>
    <property type="evidence" value="ECO:0007669"/>
    <property type="project" value="TreeGrafter"/>
</dbReference>
<dbReference type="EMBL" id="LT575490">
    <property type="protein sequence ID" value="SAY46021.1"/>
    <property type="molecule type" value="Genomic_DNA"/>
</dbReference>
<dbReference type="InterPro" id="IPR042099">
    <property type="entry name" value="ANL_N_sf"/>
</dbReference>
<dbReference type="Gene3D" id="3.40.50.12780">
    <property type="entry name" value="N-terminal domain of ligase-like"/>
    <property type="match status" value="1"/>
</dbReference>
<dbReference type="Gene3D" id="3.30.300.30">
    <property type="match status" value="1"/>
</dbReference>
<protein>
    <submittedName>
        <fullName evidence="3">Tyrocidine synthase 3</fullName>
    </submittedName>
</protein>
<dbReference type="Pfam" id="PF00501">
    <property type="entry name" value="AMP-binding"/>
    <property type="match status" value="1"/>
</dbReference>
<dbReference type="PANTHER" id="PTHR45527:SF10">
    <property type="entry name" value="PYOCHELIN SYNTHASE PCHF"/>
    <property type="match status" value="1"/>
</dbReference>
<dbReference type="SUPFAM" id="SSF56801">
    <property type="entry name" value="Acetyl-CoA synthetase-like"/>
    <property type="match status" value="1"/>
</dbReference>
<proteinExistence type="predicted"/>
<dbReference type="NCBIfam" id="TIGR01733">
    <property type="entry name" value="AA-adenyl-dom"/>
    <property type="match status" value="1"/>
</dbReference>
<feature type="domain" description="AMP-dependent synthetase/ligase" evidence="2">
    <location>
        <begin position="458"/>
        <end position="792"/>
    </location>
</feature>
<dbReference type="InterPro" id="IPR000873">
    <property type="entry name" value="AMP-dep_synth/lig_dom"/>
</dbReference>
<evidence type="ECO:0000313" key="3">
    <source>
        <dbReference type="EMBL" id="SAY46021.1"/>
    </source>
</evidence>